<accession>A0A6M5YLB4</accession>
<protein>
    <submittedName>
        <fullName evidence="2">Uncharacterized protein</fullName>
    </submittedName>
</protein>
<keyword evidence="3" id="KW-1185">Reference proteome</keyword>
<sequence length="54" mass="5619">MNSTVLIKQIGIVETFPTPGTGHACPLRRTGGGPGGARRTRLLRCHGPGEPAPE</sequence>
<proteinExistence type="predicted"/>
<name>A0A6M5YLB4_9BACT</name>
<organism evidence="2 3">
    <name type="scientific">Frigoriglobus tundricola</name>
    <dbReference type="NCBI Taxonomy" id="2774151"/>
    <lineage>
        <taxon>Bacteria</taxon>
        <taxon>Pseudomonadati</taxon>
        <taxon>Planctomycetota</taxon>
        <taxon>Planctomycetia</taxon>
        <taxon>Gemmatales</taxon>
        <taxon>Gemmataceae</taxon>
        <taxon>Frigoriglobus</taxon>
    </lineage>
</organism>
<evidence type="ECO:0000313" key="3">
    <source>
        <dbReference type="Proteomes" id="UP000503447"/>
    </source>
</evidence>
<dbReference type="AlphaFoldDB" id="A0A6M5YLB4"/>
<evidence type="ECO:0000313" key="2">
    <source>
        <dbReference type="EMBL" id="QJW94889.1"/>
    </source>
</evidence>
<dbReference type="EMBL" id="CP053452">
    <property type="protein sequence ID" value="QJW94889.1"/>
    <property type="molecule type" value="Genomic_DNA"/>
</dbReference>
<dbReference type="Proteomes" id="UP000503447">
    <property type="component" value="Chromosome"/>
</dbReference>
<dbReference type="KEGG" id="ftj:FTUN_2415"/>
<gene>
    <name evidence="2" type="ORF">FTUN_2415</name>
</gene>
<evidence type="ECO:0000256" key="1">
    <source>
        <dbReference type="SAM" id="MobiDB-lite"/>
    </source>
</evidence>
<reference evidence="3" key="1">
    <citation type="submission" date="2020-05" db="EMBL/GenBank/DDBJ databases">
        <title>Frigoriglobus tundricola gen. nov., sp. nov., a psychrotolerant cellulolytic planctomycete of the family Gemmataceae with two divergent copies of 16S rRNA gene.</title>
        <authorList>
            <person name="Kulichevskaya I.S."/>
            <person name="Ivanova A.A."/>
            <person name="Naumoff D.G."/>
            <person name="Beletsky A.V."/>
            <person name="Rijpstra W.I.C."/>
            <person name="Sinninghe Damste J.S."/>
            <person name="Mardanov A.V."/>
            <person name="Ravin N.V."/>
            <person name="Dedysh S.N."/>
        </authorList>
    </citation>
    <scope>NUCLEOTIDE SEQUENCE [LARGE SCALE GENOMIC DNA]</scope>
    <source>
        <strain evidence="3">PL17</strain>
    </source>
</reference>
<feature type="region of interest" description="Disordered" evidence="1">
    <location>
        <begin position="19"/>
        <end position="54"/>
    </location>
</feature>